<organism evidence="5 6">
    <name type="scientific">Rosistilla ulvae</name>
    <dbReference type="NCBI Taxonomy" id="1930277"/>
    <lineage>
        <taxon>Bacteria</taxon>
        <taxon>Pseudomonadati</taxon>
        <taxon>Planctomycetota</taxon>
        <taxon>Planctomycetia</taxon>
        <taxon>Pirellulales</taxon>
        <taxon>Pirellulaceae</taxon>
        <taxon>Rosistilla</taxon>
    </lineage>
</organism>
<dbReference type="Proteomes" id="UP000319557">
    <property type="component" value="Chromosome"/>
</dbReference>
<accession>A0A517M2D9</accession>
<dbReference type="RefSeq" id="WP_218934169.1">
    <property type="nucleotide sequence ID" value="NZ_CP036261.1"/>
</dbReference>
<evidence type="ECO:0000256" key="1">
    <source>
        <dbReference type="ARBA" id="ARBA00001561"/>
    </source>
</evidence>
<evidence type="ECO:0000256" key="2">
    <source>
        <dbReference type="ARBA" id="ARBA00011901"/>
    </source>
</evidence>
<gene>
    <name evidence="5" type="primary">amiA</name>
    <name evidence="5" type="ORF">EC9_32410</name>
</gene>
<dbReference type="GO" id="GO:0008745">
    <property type="term" value="F:N-acetylmuramoyl-L-alanine amidase activity"/>
    <property type="evidence" value="ECO:0007669"/>
    <property type="project" value="UniProtKB-EC"/>
</dbReference>
<comment type="catalytic activity">
    <reaction evidence="1">
        <text>Hydrolyzes the link between N-acetylmuramoyl residues and L-amino acid residues in certain cell-wall glycopeptides.</text>
        <dbReference type="EC" id="3.5.1.28"/>
    </reaction>
</comment>
<dbReference type="GO" id="GO:0009253">
    <property type="term" value="P:peptidoglycan catabolic process"/>
    <property type="evidence" value="ECO:0007669"/>
    <property type="project" value="InterPro"/>
</dbReference>
<dbReference type="EMBL" id="CP036261">
    <property type="protein sequence ID" value="QDS89044.1"/>
    <property type="molecule type" value="Genomic_DNA"/>
</dbReference>
<dbReference type="SMART" id="SM00646">
    <property type="entry name" value="Ami_3"/>
    <property type="match status" value="1"/>
</dbReference>
<dbReference type="AlphaFoldDB" id="A0A517M2D9"/>
<dbReference type="PANTHER" id="PTHR30404">
    <property type="entry name" value="N-ACETYLMURAMOYL-L-ALANINE AMIDASE"/>
    <property type="match status" value="1"/>
</dbReference>
<evidence type="ECO:0000256" key="3">
    <source>
        <dbReference type="ARBA" id="ARBA00022801"/>
    </source>
</evidence>
<dbReference type="KEGG" id="ruv:EC9_32410"/>
<dbReference type="SUPFAM" id="SSF53187">
    <property type="entry name" value="Zn-dependent exopeptidases"/>
    <property type="match status" value="1"/>
</dbReference>
<protein>
    <recommendedName>
        <fullName evidence="2">N-acetylmuramoyl-L-alanine amidase</fullName>
        <ecNumber evidence="2">3.5.1.28</ecNumber>
    </recommendedName>
</protein>
<evidence type="ECO:0000259" key="4">
    <source>
        <dbReference type="SMART" id="SM00646"/>
    </source>
</evidence>
<sequence>MAIIVIDAGHGGDTKVGGSSANNATAPEGTLEKDLTLDFAKRVQRILSAMHDVRMTRQTDVNVGIAARAHVARDAAADVFLSIHFNGFSNPSVQGTETLVWPGTRPPEKSYALAKLIQKATVGATGYRDRGIKDERRLGVLNPQNHVAKTARCLVEISFITGPGKTNAESDEKRLKDERYKDTIAEALAEAIEAYL</sequence>
<dbReference type="Pfam" id="PF01520">
    <property type="entry name" value="Amidase_3"/>
    <property type="match status" value="1"/>
</dbReference>
<evidence type="ECO:0000313" key="5">
    <source>
        <dbReference type="EMBL" id="QDS89044.1"/>
    </source>
</evidence>
<dbReference type="EC" id="3.5.1.28" evidence="2"/>
<keyword evidence="3 5" id="KW-0378">Hydrolase</keyword>
<name>A0A517M2D9_9BACT</name>
<dbReference type="CDD" id="cd02696">
    <property type="entry name" value="MurNAc-LAA"/>
    <property type="match status" value="1"/>
</dbReference>
<reference evidence="5 6" key="1">
    <citation type="submission" date="2019-02" db="EMBL/GenBank/DDBJ databases">
        <title>Deep-cultivation of Planctomycetes and their phenomic and genomic characterization uncovers novel biology.</title>
        <authorList>
            <person name="Wiegand S."/>
            <person name="Jogler M."/>
            <person name="Boedeker C."/>
            <person name="Pinto D."/>
            <person name="Vollmers J."/>
            <person name="Rivas-Marin E."/>
            <person name="Kohn T."/>
            <person name="Peeters S.H."/>
            <person name="Heuer A."/>
            <person name="Rast P."/>
            <person name="Oberbeckmann S."/>
            <person name="Bunk B."/>
            <person name="Jeske O."/>
            <person name="Meyerdierks A."/>
            <person name="Storesund J.E."/>
            <person name="Kallscheuer N."/>
            <person name="Luecker S."/>
            <person name="Lage O.M."/>
            <person name="Pohl T."/>
            <person name="Merkel B.J."/>
            <person name="Hornburger P."/>
            <person name="Mueller R.-W."/>
            <person name="Bruemmer F."/>
            <person name="Labrenz M."/>
            <person name="Spormann A.M."/>
            <person name="Op den Camp H."/>
            <person name="Overmann J."/>
            <person name="Amann R."/>
            <person name="Jetten M.S.M."/>
            <person name="Mascher T."/>
            <person name="Medema M.H."/>
            <person name="Devos D.P."/>
            <person name="Kaster A.-K."/>
            <person name="Ovreas L."/>
            <person name="Rohde M."/>
            <person name="Galperin M.Y."/>
            <person name="Jogler C."/>
        </authorList>
    </citation>
    <scope>NUCLEOTIDE SEQUENCE [LARGE SCALE GENOMIC DNA]</scope>
    <source>
        <strain evidence="5 6">EC9</strain>
    </source>
</reference>
<evidence type="ECO:0000313" key="6">
    <source>
        <dbReference type="Proteomes" id="UP000319557"/>
    </source>
</evidence>
<feature type="domain" description="MurNAc-LAA" evidence="4">
    <location>
        <begin position="69"/>
        <end position="193"/>
    </location>
</feature>
<dbReference type="GO" id="GO:0030288">
    <property type="term" value="C:outer membrane-bounded periplasmic space"/>
    <property type="evidence" value="ECO:0007669"/>
    <property type="project" value="TreeGrafter"/>
</dbReference>
<dbReference type="Gene3D" id="3.40.630.40">
    <property type="entry name" value="Zn-dependent exopeptidases"/>
    <property type="match status" value="1"/>
</dbReference>
<dbReference type="InterPro" id="IPR050695">
    <property type="entry name" value="N-acetylmuramoyl_amidase_3"/>
</dbReference>
<dbReference type="PANTHER" id="PTHR30404:SF0">
    <property type="entry name" value="N-ACETYLMURAMOYL-L-ALANINE AMIDASE AMIC"/>
    <property type="match status" value="1"/>
</dbReference>
<keyword evidence="6" id="KW-1185">Reference proteome</keyword>
<dbReference type="InterPro" id="IPR002508">
    <property type="entry name" value="MurNAc-LAA_cat"/>
</dbReference>
<proteinExistence type="predicted"/>